<dbReference type="AlphaFoldDB" id="A0AAD9GUN3"/>
<dbReference type="GO" id="GO:0004180">
    <property type="term" value="F:carboxypeptidase activity"/>
    <property type="evidence" value="ECO:0007669"/>
    <property type="project" value="UniProtKB-KW"/>
</dbReference>
<evidence type="ECO:0000256" key="2">
    <source>
        <dbReference type="ARBA" id="ARBA00006247"/>
    </source>
</evidence>
<dbReference type="Gene3D" id="3.20.20.140">
    <property type="entry name" value="Metal-dependent hydrolases"/>
    <property type="match status" value="1"/>
</dbReference>
<keyword evidence="3" id="KW-0479">Metal-binding</keyword>
<dbReference type="PROSITE" id="PS00758">
    <property type="entry name" value="ARGE_DAPE_CPG2_1"/>
    <property type="match status" value="1"/>
</dbReference>
<evidence type="ECO:0000256" key="4">
    <source>
        <dbReference type="ARBA" id="ARBA00022801"/>
    </source>
</evidence>
<evidence type="ECO:0000259" key="6">
    <source>
        <dbReference type="Pfam" id="PF01979"/>
    </source>
</evidence>
<proteinExistence type="inferred from homology"/>
<evidence type="ECO:0000256" key="3">
    <source>
        <dbReference type="ARBA" id="ARBA00022723"/>
    </source>
</evidence>
<dbReference type="SUPFAM" id="SSF51338">
    <property type="entry name" value="Composite domain of metallo-dependent hydrolases"/>
    <property type="match status" value="1"/>
</dbReference>
<dbReference type="InterPro" id="IPR001261">
    <property type="entry name" value="ArgE/DapE_CS"/>
</dbReference>
<dbReference type="EMBL" id="JASMQC010000005">
    <property type="protein sequence ID" value="KAK1944910.1"/>
    <property type="molecule type" value="Genomic_DNA"/>
</dbReference>
<evidence type="ECO:0000259" key="7">
    <source>
        <dbReference type="Pfam" id="PF07687"/>
    </source>
</evidence>
<name>A0AAD9GUN3_9STRA</name>
<feature type="domain" description="Amidohydrolase-related" evidence="6">
    <location>
        <begin position="123"/>
        <end position="508"/>
    </location>
</feature>
<dbReference type="Gene3D" id="2.30.40.10">
    <property type="entry name" value="Urease, subunit C, domain 1"/>
    <property type="match status" value="1"/>
</dbReference>
<dbReference type="Pfam" id="PF07687">
    <property type="entry name" value="M20_dimer"/>
    <property type="match status" value="1"/>
</dbReference>
<gene>
    <name evidence="8" type="ORF">P3T76_003443</name>
</gene>
<dbReference type="InterPro" id="IPR036264">
    <property type="entry name" value="Bact_exopeptidase_dim_dom"/>
</dbReference>
<dbReference type="Pfam" id="PF01979">
    <property type="entry name" value="Amidohydro_1"/>
    <property type="match status" value="1"/>
</dbReference>
<dbReference type="Proteomes" id="UP001259832">
    <property type="component" value="Unassembled WGS sequence"/>
</dbReference>
<dbReference type="InterPro" id="IPR032466">
    <property type="entry name" value="Metal_Hydrolase"/>
</dbReference>
<keyword evidence="8" id="KW-0645">Protease</keyword>
<dbReference type="Gene3D" id="3.30.70.360">
    <property type="match status" value="1"/>
</dbReference>
<accession>A0AAD9GUN3</accession>
<evidence type="ECO:0000313" key="8">
    <source>
        <dbReference type="EMBL" id="KAK1944910.1"/>
    </source>
</evidence>
<dbReference type="SUPFAM" id="SSF51556">
    <property type="entry name" value="Metallo-dependent hydrolases"/>
    <property type="match status" value="1"/>
</dbReference>
<keyword evidence="4" id="KW-0378">Hydrolase</keyword>
<dbReference type="InterPro" id="IPR011059">
    <property type="entry name" value="Metal-dep_hydrolase_composite"/>
</dbReference>
<comment type="caution">
    <text evidence="8">The sequence shown here is derived from an EMBL/GenBank/DDBJ whole genome shotgun (WGS) entry which is preliminary data.</text>
</comment>
<dbReference type="InterPro" id="IPR050072">
    <property type="entry name" value="Peptidase_M20A"/>
</dbReference>
<dbReference type="InterPro" id="IPR002933">
    <property type="entry name" value="Peptidase_M20"/>
</dbReference>
<dbReference type="InterPro" id="IPR006680">
    <property type="entry name" value="Amidohydro-rel"/>
</dbReference>
<comment type="similarity">
    <text evidence="2">Belongs to the peptidase M20A family.</text>
</comment>
<protein>
    <submittedName>
        <fullName evidence="8">Carboxypeptidase</fullName>
    </submittedName>
</protein>
<dbReference type="GO" id="GO:0046872">
    <property type="term" value="F:metal ion binding"/>
    <property type="evidence" value="ECO:0007669"/>
    <property type="project" value="UniProtKB-KW"/>
</dbReference>
<keyword evidence="8" id="KW-0121">Carboxypeptidase</keyword>
<dbReference type="PANTHER" id="PTHR43808:SF8">
    <property type="entry name" value="PEPTIDASE M20 DIMERISATION DOMAIN-CONTAINING PROTEIN"/>
    <property type="match status" value="1"/>
</dbReference>
<sequence>MCSATAIERFNTGTPPLQFKPDKCRTLALVSMRRALIRTLRGSQTLRNHSVFRTHYHHSLSNMQLPHSSAAYVLAPELTWTGAAFERDVHVSVSADGLIESVKRSGEATDVSADVHKLPGRALLPGMVNAHSHAFQRGLRGLGETYPKNSAQSSFWTWREEMYKLVGGMSEQQIYDLTRQCFSEMRDAGITSVGEFHYFHHGRPGEGKDGHEFAYDETVLRAAKDVGIRIVLLNAYYEHGGFQRAPMVESQKRFKVDSHEVYWKQMDKLQSKLADNPTQSVGVVAHSMRAVEVPDIVKLHEESVRRGLVFHIHLEEQTKEVDDCKAAHNGETPMGLLLKNLKIDEKFTAVHCTWTEAEELKQFVEKKGNVCICPLTEGNLGDGFPFIASCSDRVCLGTDCNARVDMCEEMRWLEYAHRLHESRRGVCTDATSETDLANLLFRYGTKNGAESLNLHVGEIKEGFAADFALIDIEEEQLKFSTPSSLMGAFIFGANGSSVVKATSVNGKWRETVSKKVQEEDPSNSDEAAVSDEHKAQIAAAAALADVNSDNVVKLAIGLNSIVSTSGDEAAVGQAIADWLTARGWRVHMQKVPPQSDAAVKADRYNVYASRGDSKTPKLLFNSHMDTVPPYLPPRIDSTTLYGRGACDAKSLIAGQMIAAQKLVEAGFGDDVQALFVVSEETDHSGMKKANELNIKPAHMIVGEPTALKMSKMQKGVLKIQLKQKGVAAHSGYPHLGDSAIDPMIDVLYDLKKESWPTTEEYGNTDLNIGMLNGGQAANALAEQSSAMLMFRLVTDPDIIYKRVEEIVAGRVEMKLYTANAPVHLTTVEGYHTGVACFNTDIPYFNFDGKAYLVGAGSITDAHCPREFIMLEDLKSVVDYYFTLGKRLIEVGK</sequence>
<evidence type="ECO:0000256" key="1">
    <source>
        <dbReference type="ARBA" id="ARBA00001947"/>
    </source>
</evidence>
<dbReference type="InterPro" id="IPR011650">
    <property type="entry name" value="Peptidase_M20_dimer"/>
</dbReference>
<dbReference type="GO" id="GO:0016810">
    <property type="term" value="F:hydrolase activity, acting on carbon-nitrogen (but not peptide) bonds"/>
    <property type="evidence" value="ECO:0007669"/>
    <property type="project" value="InterPro"/>
</dbReference>
<feature type="domain" description="Peptidase M20 dimerisation" evidence="7">
    <location>
        <begin position="713"/>
        <end position="807"/>
    </location>
</feature>
<dbReference type="Pfam" id="PF01546">
    <property type="entry name" value="Peptidase_M20"/>
    <property type="match status" value="1"/>
</dbReference>
<dbReference type="SUPFAM" id="SSF55031">
    <property type="entry name" value="Bacterial exopeptidase dimerisation domain"/>
    <property type="match status" value="1"/>
</dbReference>
<comment type="cofactor">
    <cofactor evidence="1">
        <name>Zn(2+)</name>
        <dbReference type="ChEBI" id="CHEBI:29105"/>
    </cofactor>
</comment>
<reference evidence="8" key="1">
    <citation type="submission" date="2023-08" db="EMBL/GenBank/DDBJ databases">
        <title>Reference Genome Resource for the Citrus Pathogen Phytophthora citrophthora.</title>
        <authorList>
            <person name="Moller H."/>
            <person name="Coetzee B."/>
            <person name="Rose L.J."/>
            <person name="Van Niekerk J.M."/>
        </authorList>
    </citation>
    <scope>NUCLEOTIDE SEQUENCE</scope>
    <source>
        <strain evidence="8">STE-U-9442</strain>
    </source>
</reference>
<keyword evidence="5" id="KW-0862">Zinc</keyword>
<dbReference type="PANTHER" id="PTHR43808">
    <property type="entry name" value="ACETYLORNITHINE DEACETYLASE"/>
    <property type="match status" value="1"/>
</dbReference>
<keyword evidence="9" id="KW-1185">Reference proteome</keyword>
<evidence type="ECO:0000256" key="5">
    <source>
        <dbReference type="ARBA" id="ARBA00022833"/>
    </source>
</evidence>
<evidence type="ECO:0000313" key="9">
    <source>
        <dbReference type="Proteomes" id="UP001259832"/>
    </source>
</evidence>
<dbReference type="Gene3D" id="3.40.630.10">
    <property type="entry name" value="Zn peptidases"/>
    <property type="match status" value="1"/>
</dbReference>
<dbReference type="SUPFAM" id="SSF53187">
    <property type="entry name" value="Zn-dependent exopeptidases"/>
    <property type="match status" value="1"/>
</dbReference>
<organism evidence="8 9">
    <name type="scientific">Phytophthora citrophthora</name>
    <dbReference type="NCBI Taxonomy" id="4793"/>
    <lineage>
        <taxon>Eukaryota</taxon>
        <taxon>Sar</taxon>
        <taxon>Stramenopiles</taxon>
        <taxon>Oomycota</taxon>
        <taxon>Peronosporomycetes</taxon>
        <taxon>Peronosporales</taxon>
        <taxon>Peronosporaceae</taxon>
        <taxon>Phytophthora</taxon>
    </lineage>
</organism>